<accession>A0AC34F1A0</accession>
<protein>
    <submittedName>
        <fullName evidence="2">Uncharacterized protein</fullName>
    </submittedName>
</protein>
<proteinExistence type="predicted"/>
<organism evidence="1 2">
    <name type="scientific">Panagrolaimus sp. ES5</name>
    <dbReference type="NCBI Taxonomy" id="591445"/>
    <lineage>
        <taxon>Eukaryota</taxon>
        <taxon>Metazoa</taxon>
        <taxon>Ecdysozoa</taxon>
        <taxon>Nematoda</taxon>
        <taxon>Chromadorea</taxon>
        <taxon>Rhabditida</taxon>
        <taxon>Tylenchina</taxon>
        <taxon>Panagrolaimomorpha</taxon>
        <taxon>Panagrolaimoidea</taxon>
        <taxon>Panagrolaimidae</taxon>
        <taxon>Panagrolaimus</taxon>
    </lineage>
</organism>
<evidence type="ECO:0000313" key="1">
    <source>
        <dbReference type="Proteomes" id="UP000887579"/>
    </source>
</evidence>
<reference evidence="2" key="1">
    <citation type="submission" date="2022-11" db="UniProtKB">
        <authorList>
            <consortium name="WormBaseParasite"/>
        </authorList>
    </citation>
    <scope>IDENTIFICATION</scope>
</reference>
<sequence>MGIENQAASKIISNFGRKCEILIIENDVNLKTFILDKESLMFYINSNGMFYFSEVTEFETLEKNTAQQVHKNVLTNNFDQKSPKPDAVEKQKPQLPSTAKPGFNAMLSNLGISESFQTYSDLIRKIGFFQSQITIAQTLVSFKFFILSTKPDSDYTEIEKIILYLEAFFEDLRMQCQTISGNNEKFHESINGIFNTVKSPLNNLRLTFDKNKKAWPDLIQFYNKCFAETAWIKSTQIILSNCETGENYKEVSDFYIKLDSEVKKHKEQIFKLEIKAEELDDMAQDDIFGVFYNVVNEKWNIFQQNFKAFSVENVEKEIDEMQKVFELSDSIIDSTTLANDLQKNTDNLKVLSDLIKESLKKEETLIKRYYEFKTNFEALKTWILDSCSFLTSEEKNLMTTEISRKNHLTINDSIKSKGNEIEELDDKVQKLEADGISGLNDKMMEIQESWKHFMKYLSKKNNDKDHPNANIPKNLSTDNNHLSPKLKLKKSCILDESFRSFWQNRRPQSFQSNQHKSFDDNWLKRMSKISEFNSPSKYTSFNTSINAIGIDLGTSSCFAAVNLKDKIETVALDYTGERVLPSYIGFDESDAKCGKVVVNHLGSFSKSTIFDSKRIIGKTFEEITVDPTWPFEVIEEGGKVKLQFYGHSGTIMKNTVEEVTSILLLHIKQKAEELQGRSITNVVITIPAAFTESQKETTLEAAKLAGFEKVDLLPEPVAASFAYFIDRPLPNNATILLFDLGGGTLDICIFEIQNSAFKIIRNTGDANIGGRNFDKLLYEYFKDELLERHGINVGKRKYKLMLKCQDIKETLSARYDSQIDVDEYGAPVDAKPIKITRQQFEEMSSNLLNDIEVLLEYATDGLQDKIEKVLLVGGGSRMPLIKSMLESMFPNAVQCCEKHPEEVVATGAAYYSYHLAYKKQSRNN</sequence>
<dbReference type="Proteomes" id="UP000887579">
    <property type="component" value="Unplaced"/>
</dbReference>
<evidence type="ECO:0000313" key="2">
    <source>
        <dbReference type="WBParaSite" id="ES5_v2.g10799.t1"/>
    </source>
</evidence>
<dbReference type="WBParaSite" id="ES5_v2.g10799.t1">
    <property type="protein sequence ID" value="ES5_v2.g10799.t1"/>
    <property type="gene ID" value="ES5_v2.g10799"/>
</dbReference>
<name>A0AC34F1A0_9BILA</name>